<gene>
    <name evidence="4" type="ORF">MMF97_02255</name>
</gene>
<keyword evidence="5" id="KW-1185">Reference proteome</keyword>
<keyword evidence="1 3" id="KW-0663">Pyridoxal phosphate</keyword>
<name>A0ABS9ZSF7_9SPHI</name>
<accession>A0ABS9ZSF7</accession>
<organism evidence="4 5">
    <name type="scientific">Pedobacter montanisoli</name>
    <dbReference type="NCBI Taxonomy" id="2923277"/>
    <lineage>
        <taxon>Bacteria</taxon>
        <taxon>Pseudomonadati</taxon>
        <taxon>Bacteroidota</taxon>
        <taxon>Sphingobacteriia</taxon>
        <taxon>Sphingobacteriales</taxon>
        <taxon>Sphingobacteriaceae</taxon>
        <taxon>Pedobacter</taxon>
    </lineage>
</organism>
<keyword evidence="4" id="KW-0808">Transferase</keyword>
<evidence type="ECO:0000313" key="4">
    <source>
        <dbReference type="EMBL" id="MCJ0741516.1"/>
    </source>
</evidence>
<evidence type="ECO:0000256" key="1">
    <source>
        <dbReference type="ARBA" id="ARBA00022898"/>
    </source>
</evidence>
<dbReference type="InterPro" id="IPR015424">
    <property type="entry name" value="PyrdxlP-dep_Trfase"/>
</dbReference>
<comment type="caution">
    <text evidence="4">The sequence shown here is derived from an EMBL/GenBank/DDBJ whole genome shotgun (WGS) entry which is preliminary data.</text>
</comment>
<evidence type="ECO:0000256" key="2">
    <source>
        <dbReference type="ARBA" id="ARBA00037999"/>
    </source>
</evidence>
<dbReference type="InterPro" id="IPR015422">
    <property type="entry name" value="PyrdxlP-dep_Trfase_small"/>
</dbReference>
<keyword evidence="4" id="KW-0032">Aminotransferase</keyword>
<sequence length="376" mass="42435">MPDYRQEIPFFDTAIYNPKQRSQIDLAIQSVLDHGKYINGPEVYEFSEKLSTYLNVKHVVPCANGTDALTISLLALDLQRGDEVIVPVFNYVAAAEAVEILGLTPAFIDVSNKDFNIEVKEIEKRINSKTKAIIITHLFGAAAKIDHIVDLAHKYNIAVIEDIAQAVGTELNQRKVGTYGDIGCISFFPTKNLACFGDGGAIITNNEVIANKAKMIANHGQTNKYEHKIAGCNSRLDTLQAAILSVQLLYLEDNLNKRRAIAEKYQDGLKDISEICLPVQQQNSFHTFNQYCILLRSKEVREELQNDLKNSGIGVMIYYPKPLHIQEAFARYEHKVNDFPVAEDLCNRILALPVFPDLREEQLQYIISQIRNFFNQ</sequence>
<proteinExistence type="inferred from homology"/>
<dbReference type="CDD" id="cd00616">
    <property type="entry name" value="AHBA_syn"/>
    <property type="match status" value="1"/>
</dbReference>
<dbReference type="PANTHER" id="PTHR30244">
    <property type="entry name" value="TRANSAMINASE"/>
    <property type="match status" value="1"/>
</dbReference>
<dbReference type="Gene3D" id="3.40.640.10">
    <property type="entry name" value="Type I PLP-dependent aspartate aminotransferase-like (Major domain)"/>
    <property type="match status" value="1"/>
</dbReference>
<protein>
    <submittedName>
        <fullName evidence="4">DegT/DnrJ/EryC1/StrS family aminotransferase</fullName>
    </submittedName>
</protein>
<dbReference type="RefSeq" id="WP_243358480.1">
    <property type="nucleotide sequence ID" value="NZ_JALGBH010000001.1"/>
</dbReference>
<evidence type="ECO:0000313" key="5">
    <source>
        <dbReference type="Proteomes" id="UP001165460"/>
    </source>
</evidence>
<dbReference type="EMBL" id="JALGBH010000001">
    <property type="protein sequence ID" value="MCJ0741516.1"/>
    <property type="molecule type" value="Genomic_DNA"/>
</dbReference>
<comment type="similarity">
    <text evidence="2 3">Belongs to the DegT/DnrJ/EryC1 family.</text>
</comment>
<dbReference type="PANTHER" id="PTHR30244:SF36">
    <property type="entry name" value="3-OXO-GLUCOSE-6-PHOSPHATE:GLUTAMATE AMINOTRANSFERASE"/>
    <property type="match status" value="1"/>
</dbReference>
<dbReference type="Pfam" id="PF01041">
    <property type="entry name" value="DegT_DnrJ_EryC1"/>
    <property type="match status" value="1"/>
</dbReference>
<reference evidence="4" key="1">
    <citation type="submission" date="2022-03" db="EMBL/GenBank/DDBJ databases">
        <authorList>
            <person name="Woo C.Y."/>
        </authorList>
    </citation>
    <scope>NUCLEOTIDE SEQUENCE</scope>
    <source>
        <strain evidence="4">CYS-01</strain>
    </source>
</reference>
<dbReference type="Proteomes" id="UP001165460">
    <property type="component" value="Unassembled WGS sequence"/>
</dbReference>
<dbReference type="GO" id="GO:0008483">
    <property type="term" value="F:transaminase activity"/>
    <property type="evidence" value="ECO:0007669"/>
    <property type="project" value="UniProtKB-KW"/>
</dbReference>
<dbReference type="Gene3D" id="3.90.1150.10">
    <property type="entry name" value="Aspartate Aminotransferase, domain 1"/>
    <property type="match status" value="1"/>
</dbReference>
<dbReference type="InterPro" id="IPR000653">
    <property type="entry name" value="DegT/StrS_aminotransferase"/>
</dbReference>
<dbReference type="SUPFAM" id="SSF53383">
    <property type="entry name" value="PLP-dependent transferases"/>
    <property type="match status" value="1"/>
</dbReference>
<dbReference type="PIRSF" id="PIRSF000390">
    <property type="entry name" value="PLP_StrS"/>
    <property type="match status" value="1"/>
</dbReference>
<evidence type="ECO:0000256" key="3">
    <source>
        <dbReference type="RuleBase" id="RU004508"/>
    </source>
</evidence>
<dbReference type="InterPro" id="IPR015421">
    <property type="entry name" value="PyrdxlP-dep_Trfase_major"/>
</dbReference>